<dbReference type="AlphaFoldDB" id="A0A8B3CMB7"/>
<dbReference type="EMBL" id="QHCS01000004">
    <property type="protein sequence ID" value="RHX84789.1"/>
    <property type="molecule type" value="Genomic_DNA"/>
</dbReference>
<evidence type="ECO:0000313" key="1">
    <source>
        <dbReference type="EMBL" id="RHX84789.1"/>
    </source>
</evidence>
<proteinExistence type="predicted"/>
<sequence>MSQFLFYVLVGVPTKRGSSFFLEDFSFSDMADFAIFSRHRSPPPKVRVGRSRFLGGVGVPTGGGFLSDEHFIFWTEILF</sequence>
<dbReference type="Proteomes" id="UP000266669">
    <property type="component" value="Unassembled WGS sequence"/>
</dbReference>
<evidence type="ECO:0000313" key="2">
    <source>
        <dbReference type="Proteomes" id="UP000266669"/>
    </source>
</evidence>
<organism evidence="1 2">
    <name type="scientific">Leptospira stimsonii</name>
    <dbReference type="NCBI Taxonomy" id="2202203"/>
    <lineage>
        <taxon>Bacteria</taxon>
        <taxon>Pseudomonadati</taxon>
        <taxon>Spirochaetota</taxon>
        <taxon>Spirochaetia</taxon>
        <taxon>Leptospirales</taxon>
        <taxon>Leptospiraceae</taxon>
        <taxon>Leptospira</taxon>
    </lineage>
</organism>
<gene>
    <name evidence="1" type="ORF">DLM78_15220</name>
</gene>
<reference evidence="2" key="1">
    <citation type="submission" date="2018-05" db="EMBL/GenBank/DDBJ databases">
        <title>Leptospira yasudae sp. nov. and Leptospira stimsonii sp. nov., two pathogenic species of the genus Leptospira isolated from environmental sources.</title>
        <authorList>
            <person name="Casanovas-Massana A."/>
            <person name="Hamond C."/>
            <person name="Santos L.A."/>
            <person name="Hacker K.P."/>
            <person name="Balassiano I."/>
            <person name="Medeiros M.A."/>
            <person name="Reis M.G."/>
            <person name="Ko A.I."/>
            <person name="Wunder E.A."/>
        </authorList>
    </citation>
    <scope>NUCLEOTIDE SEQUENCE [LARGE SCALE GENOMIC DNA]</scope>
    <source>
        <strain evidence="2">AMB6-RJ</strain>
    </source>
</reference>
<accession>A0A8B3CMB7</accession>
<comment type="caution">
    <text evidence="1">The sequence shown here is derived from an EMBL/GenBank/DDBJ whole genome shotgun (WGS) entry which is preliminary data.</text>
</comment>
<name>A0A8B3CMB7_9LEPT</name>
<protein>
    <submittedName>
        <fullName evidence="1">Uncharacterized protein</fullName>
    </submittedName>
</protein>